<dbReference type="EMBL" id="KE525337">
    <property type="protein sequence ID" value="KFB48044.1"/>
    <property type="molecule type" value="Genomic_DNA"/>
</dbReference>
<dbReference type="VEuPathDB" id="VectorBase:ASIC016165"/>
<accession>A0A084WCV0</accession>
<dbReference type="AlphaFoldDB" id="A0A084WCV0"/>
<dbReference type="EnsemblMetazoa" id="ASIC016165-RA">
    <property type="protein sequence ID" value="ASIC016165-PA"/>
    <property type="gene ID" value="ASIC016165"/>
</dbReference>
<organism evidence="1">
    <name type="scientific">Anopheles sinensis</name>
    <name type="common">Mosquito</name>
    <dbReference type="NCBI Taxonomy" id="74873"/>
    <lineage>
        <taxon>Eukaryota</taxon>
        <taxon>Metazoa</taxon>
        <taxon>Ecdysozoa</taxon>
        <taxon>Arthropoda</taxon>
        <taxon>Hexapoda</taxon>
        <taxon>Insecta</taxon>
        <taxon>Pterygota</taxon>
        <taxon>Neoptera</taxon>
        <taxon>Endopterygota</taxon>
        <taxon>Diptera</taxon>
        <taxon>Nematocera</taxon>
        <taxon>Culicoidea</taxon>
        <taxon>Culicidae</taxon>
        <taxon>Anophelinae</taxon>
        <taxon>Anopheles</taxon>
    </lineage>
</organism>
<keyword evidence="3" id="KW-1185">Reference proteome</keyword>
<evidence type="ECO:0000313" key="3">
    <source>
        <dbReference type="Proteomes" id="UP000030765"/>
    </source>
</evidence>
<dbReference type="Proteomes" id="UP000030765">
    <property type="component" value="Unassembled WGS sequence"/>
</dbReference>
<reference evidence="2" key="2">
    <citation type="submission" date="2020-05" db="UniProtKB">
        <authorList>
            <consortium name="EnsemblMetazoa"/>
        </authorList>
    </citation>
    <scope>IDENTIFICATION</scope>
</reference>
<dbReference type="EMBL" id="ATLV01022886">
    <property type="status" value="NOT_ANNOTATED_CDS"/>
    <property type="molecule type" value="Genomic_DNA"/>
</dbReference>
<evidence type="ECO:0000313" key="1">
    <source>
        <dbReference type="EMBL" id="KFB48044.1"/>
    </source>
</evidence>
<protein>
    <submittedName>
        <fullName evidence="1 2">Uncharacterized protein</fullName>
    </submittedName>
</protein>
<proteinExistence type="predicted"/>
<reference evidence="1 3" key="1">
    <citation type="journal article" date="2014" name="BMC Genomics">
        <title>Genome sequence of Anopheles sinensis provides insight into genetics basis of mosquito competence for malaria parasites.</title>
        <authorList>
            <person name="Zhou D."/>
            <person name="Zhang D."/>
            <person name="Ding G."/>
            <person name="Shi L."/>
            <person name="Hou Q."/>
            <person name="Ye Y."/>
            <person name="Xu Y."/>
            <person name="Zhou H."/>
            <person name="Xiong C."/>
            <person name="Li S."/>
            <person name="Yu J."/>
            <person name="Hong S."/>
            <person name="Yu X."/>
            <person name="Zou P."/>
            <person name="Chen C."/>
            <person name="Chang X."/>
            <person name="Wang W."/>
            <person name="Lv Y."/>
            <person name="Sun Y."/>
            <person name="Ma L."/>
            <person name="Shen B."/>
            <person name="Zhu C."/>
        </authorList>
    </citation>
    <scope>NUCLEOTIDE SEQUENCE [LARGE SCALE GENOMIC DNA]</scope>
</reference>
<gene>
    <name evidence="1" type="ORF">ZHAS_00016165</name>
</gene>
<sequence>MVDDTTGSEPVPHYIISTNIPPAVISRQRQRATTGHTSVSLLYNYIHRVHLATSLTPPKPKTVRVTRGHEERILARPQPPLPVLVLVLLLSRALTRLTWPECFRRHLSHTTLVPDHRPQWAGAELEILHLPERRLKLTVQQQQQLRQTQTGPDYKGRQLSSCGHFCCPLNLCEIEKNLITPDGRGTAGT</sequence>
<evidence type="ECO:0000313" key="2">
    <source>
        <dbReference type="EnsemblMetazoa" id="ASIC016165-PA"/>
    </source>
</evidence>
<name>A0A084WCV0_ANOSI</name>